<protein>
    <submittedName>
        <fullName evidence="6">Beta-glucosidase</fullName>
    </submittedName>
</protein>
<dbReference type="InterPro" id="IPR017853">
    <property type="entry name" value="GH"/>
</dbReference>
<dbReference type="Pfam" id="PF00933">
    <property type="entry name" value="Glyco_hydro_3"/>
    <property type="match status" value="1"/>
</dbReference>
<feature type="domain" description="Glycoside hydrolase family 3 C-terminal" evidence="4">
    <location>
        <begin position="428"/>
        <end position="641"/>
    </location>
</feature>
<evidence type="ECO:0000256" key="2">
    <source>
        <dbReference type="SAM" id="SignalP"/>
    </source>
</evidence>
<dbReference type="RefSeq" id="WP_130751636.1">
    <property type="nucleotide sequence ID" value="NZ_BBQY01000001.1"/>
</dbReference>
<feature type="chain" id="PRO_5019560764" evidence="2">
    <location>
        <begin position="25"/>
        <end position="819"/>
    </location>
</feature>
<dbReference type="GO" id="GO:0009251">
    <property type="term" value="P:glucan catabolic process"/>
    <property type="evidence" value="ECO:0007669"/>
    <property type="project" value="TreeGrafter"/>
</dbReference>
<accession>A0A401IWX8</accession>
<evidence type="ECO:0000259" key="4">
    <source>
        <dbReference type="Pfam" id="PF01915"/>
    </source>
</evidence>
<proteinExistence type="predicted"/>
<keyword evidence="1" id="KW-0378">Hydrolase</keyword>
<name>A0A401IWX8_SPHXE</name>
<keyword evidence="7" id="KW-1185">Reference proteome</keyword>
<dbReference type="Pfam" id="PF18559">
    <property type="entry name" value="Exop_C"/>
    <property type="match status" value="1"/>
</dbReference>
<dbReference type="Pfam" id="PF01915">
    <property type="entry name" value="Glyco_hydro_3_C"/>
    <property type="match status" value="1"/>
</dbReference>
<dbReference type="InterPro" id="IPR001764">
    <property type="entry name" value="Glyco_hydro_3_N"/>
</dbReference>
<gene>
    <name evidence="6" type="ORF">MBESOW_P0111</name>
</gene>
<dbReference type="InterPro" id="IPR041443">
    <property type="entry name" value="Exop_C"/>
</dbReference>
<dbReference type="GO" id="GO:0008422">
    <property type="term" value="F:beta-glucosidase activity"/>
    <property type="evidence" value="ECO:0007669"/>
    <property type="project" value="TreeGrafter"/>
</dbReference>
<organism evidence="6 7">
    <name type="scientific">Sphingobium xenophagum</name>
    <dbReference type="NCBI Taxonomy" id="121428"/>
    <lineage>
        <taxon>Bacteria</taxon>
        <taxon>Pseudomonadati</taxon>
        <taxon>Pseudomonadota</taxon>
        <taxon>Alphaproteobacteria</taxon>
        <taxon>Sphingomonadales</taxon>
        <taxon>Sphingomonadaceae</taxon>
        <taxon>Sphingobium</taxon>
    </lineage>
</organism>
<dbReference type="SUPFAM" id="SSF51445">
    <property type="entry name" value="(Trans)glycosidases"/>
    <property type="match status" value="1"/>
</dbReference>
<dbReference type="Proteomes" id="UP000290975">
    <property type="component" value="Unassembled WGS sequence"/>
</dbReference>
<feature type="domain" description="Glycoside hydrolase family 3 N-terminal" evidence="3">
    <location>
        <begin position="68"/>
        <end position="391"/>
    </location>
</feature>
<comment type="caution">
    <text evidence="6">The sequence shown here is derived from an EMBL/GenBank/DDBJ whole genome shotgun (WGS) entry which is preliminary data.</text>
</comment>
<dbReference type="PANTHER" id="PTHR30620">
    <property type="entry name" value="PERIPLASMIC BETA-GLUCOSIDASE-RELATED"/>
    <property type="match status" value="1"/>
</dbReference>
<dbReference type="InterPro" id="IPR002772">
    <property type="entry name" value="Glyco_hydro_3_C"/>
</dbReference>
<dbReference type="Gene3D" id="2.60.120.430">
    <property type="entry name" value="Galactose-binding lectin"/>
    <property type="match status" value="1"/>
</dbReference>
<evidence type="ECO:0000259" key="5">
    <source>
        <dbReference type="Pfam" id="PF18559"/>
    </source>
</evidence>
<reference evidence="6 7" key="1">
    <citation type="submission" date="2014-12" db="EMBL/GenBank/DDBJ databases">
        <title>Whole genome sequencing of Sphingobium xenophagum OW59.</title>
        <authorList>
            <person name="Ohta Y."/>
            <person name="Nishi S."/>
            <person name="Hatada Y."/>
        </authorList>
    </citation>
    <scope>NUCLEOTIDE SEQUENCE [LARGE SCALE GENOMIC DNA]</scope>
    <source>
        <strain evidence="6 7">OW59</strain>
    </source>
</reference>
<evidence type="ECO:0000259" key="3">
    <source>
        <dbReference type="Pfam" id="PF00933"/>
    </source>
</evidence>
<dbReference type="Gene3D" id="3.20.20.300">
    <property type="entry name" value="Glycoside hydrolase, family 3, N-terminal domain"/>
    <property type="match status" value="1"/>
</dbReference>
<dbReference type="EMBL" id="BBQY01000001">
    <property type="protein sequence ID" value="GBH28858.1"/>
    <property type="molecule type" value="Genomic_DNA"/>
</dbReference>
<dbReference type="Gene3D" id="3.40.50.1700">
    <property type="entry name" value="Glycoside hydrolase family 3 C-terminal domain"/>
    <property type="match status" value="1"/>
</dbReference>
<dbReference type="PRINTS" id="PR00133">
    <property type="entry name" value="GLHYDRLASE3"/>
</dbReference>
<dbReference type="InterPro" id="IPR036962">
    <property type="entry name" value="Glyco_hydro_3_N_sf"/>
</dbReference>
<evidence type="ECO:0000256" key="1">
    <source>
        <dbReference type="ARBA" id="ARBA00022801"/>
    </source>
</evidence>
<dbReference type="PANTHER" id="PTHR30620:SF77">
    <property type="entry name" value="LYSOSOMAL BETA GLUCOSIDASE-LIKE"/>
    <property type="match status" value="1"/>
</dbReference>
<dbReference type="InterPro" id="IPR051915">
    <property type="entry name" value="Cellulose_Degrad_GH3"/>
</dbReference>
<dbReference type="SUPFAM" id="SSF52279">
    <property type="entry name" value="Beta-D-glucan exohydrolase, C-terminal domain"/>
    <property type="match status" value="1"/>
</dbReference>
<sequence length="819" mass="86403">MLLNRAQTALLGVSLSAASLALWAASAGAQSAEPGKAHPALWPQAKSQGLIDAKTESRITTLLKRMSLEEKVGQMIQADTASIKPEDLRRYPLGSILAGGSSPPINAPDRSAAGPWIKTAQAFNAIAMEKRPGHEPIPIMFGIDAVHGNNNVVGATLFPHNSALGAAHDPDLIRRIGEATARETAAAGMDWAFAPTLAVPQNDRWGRTYEGYSEDPALVRAYSAKMIEGLQGAPGKGKLQNGYVSASAKHFLGDGGTLNGVDQGNTDIPESELIAIHSVGYPPAIKAGTRTIMASFNSWQGVKMHGNKSLLTDVLKQRMGFDGFIIGDWNGHAQVPGCTATDCPQSFNAGLDMAMAPDSWKGLFETTVKQVRDGVIPMTRVDDAVRRILRVKFKSGLFDPARPYEARTDVIGSPAHRAIAREAVRKSLVLLKNDGVLPVKASARIMVAGSAADDISQQSGGWSLSWQGDGNTNADFPNAQSIYAGIAEAMKAGGGSATLSVDGSFTQKPDLAIVVFGEKPYAEGLGDLRSLEFEAGDKQSLALLKKLKSAGIPVVSVFLSGRPLWVNPELNQSDAFVAAWLPGSEGGGIADVLIGDAKGKPRADFTGRLSYSWPKTAAQFTLNKGQAGYDPLFPLNHGLSYAAPGKVGQLSEVAGIDATPANKSRYFADGRVHAPFSLTLGAGITQRPVDSASRQEGAIQLSWNAGAMAKASIDGEGVDLRFESSAEMMLKMTYRVDTPAGGNIKLGMGQGMVNADEIFKAGAGWRTVRIPLKCFAERGADMAHLQPVWTLSSAGPLTISFSEIELATQAPGGVCPSQP</sequence>
<dbReference type="InterPro" id="IPR036881">
    <property type="entry name" value="Glyco_hydro_3_C_sf"/>
</dbReference>
<evidence type="ECO:0000313" key="7">
    <source>
        <dbReference type="Proteomes" id="UP000290975"/>
    </source>
</evidence>
<keyword evidence="2" id="KW-0732">Signal</keyword>
<feature type="signal peptide" evidence="2">
    <location>
        <begin position="1"/>
        <end position="24"/>
    </location>
</feature>
<dbReference type="AlphaFoldDB" id="A0A401IWX8"/>
<evidence type="ECO:0000313" key="6">
    <source>
        <dbReference type="EMBL" id="GBH28858.1"/>
    </source>
</evidence>
<feature type="domain" description="ExoP galactose-binding-like" evidence="5">
    <location>
        <begin position="682"/>
        <end position="806"/>
    </location>
</feature>